<proteinExistence type="predicted"/>
<name>A0AA40KRT2_9HYME</name>
<evidence type="ECO:0000313" key="1">
    <source>
        <dbReference type="EMBL" id="KAK1130451.1"/>
    </source>
</evidence>
<reference evidence="1" key="1">
    <citation type="submission" date="2021-10" db="EMBL/GenBank/DDBJ databases">
        <title>Melipona bicolor Genome sequencing and assembly.</title>
        <authorList>
            <person name="Araujo N.S."/>
            <person name="Arias M.C."/>
        </authorList>
    </citation>
    <scope>NUCLEOTIDE SEQUENCE</scope>
    <source>
        <strain evidence="1">USP_2M_L1-L4_2017</strain>
        <tissue evidence="1">Whole body</tissue>
    </source>
</reference>
<gene>
    <name evidence="1" type="ORF">K0M31_018582</name>
</gene>
<organism evidence="1 2">
    <name type="scientific">Melipona bicolor</name>
    <dbReference type="NCBI Taxonomy" id="60889"/>
    <lineage>
        <taxon>Eukaryota</taxon>
        <taxon>Metazoa</taxon>
        <taxon>Ecdysozoa</taxon>
        <taxon>Arthropoda</taxon>
        <taxon>Hexapoda</taxon>
        <taxon>Insecta</taxon>
        <taxon>Pterygota</taxon>
        <taxon>Neoptera</taxon>
        <taxon>Endopterygota</taxon>
        <taxon>Hymenoptera</taxon>
        <taxon>Apocrita</taxon>
        <taxon>Aculeata</taxon>
        <taxon>Apoidea</taxon>
        <taxon>Anthophila</taxon>
        <taxon>Apidae</taxon>
        <taxon>Melipona</taxon>
    </lineage>
</organism>
<accession>A0AA40KRT2</accession>
<evidence type="ECO:0000313" key="2">
    <source>
        <dbReference type="Proteomes" id="UP001177670"/>
    </source>
</evidence>
<protein>
    <submittedName>
        <fullName evidence="1">Uncharacterized protein</fullName>
    </submittedName>
</protein>
<comment type="caution">
    <text evidence="1">The sequence shown here is derived from an EMBL/GenBank/DDBJ whole genome shotgun (WGS) entry which is preliminary data.</text>
</comment>
<dbReference type="EMBL" id="JAHYIQ010000007">
    <property type="protein sequence ID" value="KAK1130451.1"/>
    <property type="molecule type" value="Genomic_DNA"/>
</dbReference>
<dbReference type="Proteomes" id="UP001177670">
    <property type="component" value="Unassembled WGS sequence"/>
</dbReference>
<keyword evidence="2" id="KW-1185">Reference proteome</keyword>
<sequence>MRTQIFPPESGTSRVTGRVEGDLPAEATRRTQFLFNPVLQPLNDITCTLGTRGFVAPVVTSQSPSRGNWSKWKGQVSSINGDRRDCLRLRS</sequence>
<dbReference type="AlphaFoldDB" id="A0AA40KRT2"/>